<dbReference type="RefSeq" id="WP_104430881.1">
    <property type="nucleotide sequence ID" value="NZ_PTJD01000001.1"/>
</dbReference>
<protein>
    <submittedName>
        <fullName evidence="2">Hemolytic domain-containing protein</fullName>
    </submittedName>
</protein>
<dbReference type="EMBL" id="PTJD01000001">
    <property type="protein sequence ID" value="PPK98465.1"/>
    <property type="molecule type" value="Genomic_DNA"/>
</dbReference>
<feature type="region of interest" description="Disordered" evidence="1">
    <location>
        <begin position="1"/>
        <end position="27"/>
    </location>
</feature>
<organism evidence="2 3">
    <name type="scientific">Kineococcus xinjiangensis</name>
    <dbReference type="NCBI Taxonomy" id="512762"/>
    <lineage>
        <taxon>Bacteria</taxon>
        <taxon>Bacillati</taxon>
        <taxon>Actinomycetota</taxon>
        <taxon>Actinomycetes</taxon>
        <taxon>Kineosporiales</taxon>
        <taxon>Kineosporiaceae</taxon>
        <taxon>Kineococcus</taxon>
    </lineage>
</organism>
<evidence type="ECO:0000256" key="1">
    <source>
        <dbReference type="SAM" id="MobiDB-lite"/>
    </source>
</evidence>
<dbReference type="OrthoDB" id="9801753at2"/>
<dbReference type="Pfam" id="PF01809">
    <property type="entry name" value="YidD"/>
    <property type="match status" value="1"/>
</dbReference>
<keyword evidence="3" id="KW-1185">Reference proteome</keyword>
<comment type="caution">
    <text evidence="2">The sequence shown here is derived from an EMBL/GenBank/DDBJ whole genome shotgun (WGS) entry which is preliminary data.</text>
</comment>
<accession>A0A2S6IVZ7</accession>
<dbReference type="NCBIfam" id="TIGR00278">
    <property type="entry name" value="membrane protein insertion efficiency factor YidD"/>
    <property type="match status" value="1"/>
</dbReference>
<sequence>MQVPVPQTGEPVDHRHRHRHRHRRPGGRWRRFKRDVKDGCGDCGCEGCTGAGDCLLLLLSPLCLARVCLLTLTARGADPHTAAPATVAARFLWRAVRTYQLEVSVRRARPVCRLSPSCSRFALRALSSHGALRGVLLVAQRLDDCRAAARADRGTA</sequence>
<name>A0A2S6IVZ7_9ACTN</name>
<dbReference type="SMART" id="SM01234">
    <property type="entry name" value="Haemolytic"/>
    <property type="match status" value="1"/>
</dbReference>
<proteinExistence type="predicted"/>
<dbReference type="AlphaFoldDB" id="A0A2S6IVZ7"/>
<evidence type="ECO:0000313" key="2">
    <source>
        <dbReference type="EMBL" id="PPK98465.1"/>
    </source>
</evidence>
<gene>
    <name evidence="2" type="ORF">CLV92_101160</name>
</gene>
<evidence type="ECO:0000313" key="3">
    <source>
        <dbReference type="Proteomes" id="UP000239485"/>
    </source>
</evidence>
<feature type="compositionally biased region" description="Basic residues" evidence="1">
    <location>
        <begin position="14"/>
        <end position="27"/>
    </location>
</feature>
<dbReference type="Proteomes" id="UP000239485">
    <property type="component" value="Unassembled WGS sequence"/>
</dbReference>
<reference evidence="2 3" key="1">
    <citation type="submission" date="2018-02" db="EMBL/GenBank/DDBJ databases">
        <title>Genomic Encyclopedia of Archaeal and Bacterial Type Strains, Phase II (KMG-II): from individual species to whole genera.</title>
        <authorList>
            <person name="Goeker M."/>
        </authorList>
    </citation>
    <scope>NUCLEOTIDE SEQUENCE [LARGE SCALE GENOMIC DNA]</scope>
    <source>
        <strain evidence="2 3">DSM 22857</strain>
    </source>
</reference>
<dbReference type="InterPro" id="IPR002696">
    <property type="entry name" value="Membr_insert_effic_factor_YidD"/>
</dbReference>